<gene>
    <name evidence="2" type="ORF">PAXRUDRAFT_33838</name>
</gene>
<dbReference type="InParanoid" id="A0A0D0E7B3"/>
<name>A0A0D0E7B3_9AGAM</name>
<proteinExistence type="predicted"/>
<accession>A0A0D0E7B3</accession>
<reference evidence="2 3" key="1">
    <citation type="submission" date="2014-04" db="EMBL/GenBank/DDBJ databases">
        <authorList>
            <consortium name="DOE Joint Genome Institute"/>
            <person name="Kuo A."/>
            <person name="Kohler A."/>
            <person name="Jargeat P."/>
            <person name="Nagy L.G."/>
            <person name="Floudas D."/>
            <person name="Copeland A."/>
            <person name="Barry K.W."/>
            <person name="Cichocki N."/>
            <person name="Veneault-Fourrey C."/>
            <person name="LaButti K."/>
            <person name="Lindquist E.A."/>
            <person name="Lipzen A."/>
            <person name="Lundell T."/>
            <person name="Morin E."/>
            <person name="Murat C."/>
            <person name="Sun H."/>
            <person name="Tunlid A."/>
            <person name="Henrissat B."/>
            <person name="Grigoriev I.V."/>
            <person name="Hibbett D.S."/>
            <person name="Martin F."/>
            <person name="Nordberg H.P."/>
            <person name="Cantor M.N."/>
            <person name="Hua S.X."/>
        </authorList>
    </citation>
    <scope>NUCLEOTIDE SEQUENCE [LARGE SCALE GENOMIC DNA]</scope>
    <source>
        <strain evidence="2 3">Ve08.2h10</strain>
    </source>
</reference>
<protein>
    <submittedName>
        <fullName evidence="2">Uncharacterized protein</fullName>
    </submittedName>
</protein>
<evidence type="ECO:0000256" key="1">
    <source>
        <dbReference type="SAM" id="MobiDB-lite"/>
    </source>
</evidence>
<dbReference type="AlphaFoldDB" id="A0A0D0E7B3"/>
<dbReference type="OrthoDB" id="2693280at2759"/>
<keyword evidence="3" id="KW-1185">Reference proteome</keyword>
<evidence type="ECO:0000313" key="3">
    <source>
        <dbReference type="Proteomes" id="UP000054538"/>
    </source>
</evidence>
<sequence length="202" mass="21918">MVSPSNSQSSSTGSANWDSSPILTTNLIQYLLSHPAFSPSSIPCDKIQLKRLYHTQCIRLSSTGQGIAPGAVHLNYYLTLFPVDICAKYPFYNDLDSRGIPSFDPDLLSSEPNINHAESLLNAVKNRSNKGVDGNEDDDLDDADDHPAEGEAFPGNDIEEEPLVNDEGMEDINDEIAALHEADGGANVFNHMDLGGNDDLEI</sequence>
<evidence type="ECO:0000313" key="2">
    <source>
        <dbReference type="EMBL" id="KIK93840.1"/>
    </source>
</evidence>
<organism evidence="2 3">
    <name type="scientific">Paxillus rubicundulus Ve08.2h10</name>
    <dbReference type="NCBI Taxonomy" id="930991"/>
    <lineage>
        <taxon>Eukaryota</taxon>
        <taxon>Fungi</taxon>
        <taxon>Dikarya</taxon>
        <taxon>Basidiomycota</taxon>
        <taxon>Agaricomycotina</taxon>
        <taxon>Agaricomycetes</taxon>
        <taxon>Agaricomycetidae</taxon>
        <taxon>Boletales</taxon>
        <taxon>Paxilineae</taxon>
        <taxon>Paxillaceae</taxon>
        <taxon>Paxillus</taxon>
    </lineage>
</organism>
<dbReference type="EMBL" id="KN825150">
    <property type="protein sequence ID" value="KIK93840.1"/>
    <property type="molecule type" value="Genomic_DNA"/>
</dbReference>
<dbReference type="Proteomes" id="UP000054538">
    <property type="component" value="Unassembled WGS sequence"/>
</dbReference>
<reference evidence="3" key="2">
    <citation type="submission" date="2015-01" db="EMBL/GenBank/DDBJ databases">
        <title>Evolutionary Origins and Diversification of the Mycorrhizal Mutualists.</title>
        <authorList>
            <consortium name="DOE Joint Genome Institute"/>
            <consortium name="Mycorrhizal Genomics Consortium"/>
            <person name="Kohler A."/>
            <person name="Kuo A."/>
            <person name="Nagy L.G."/>
            <person name="Floudas D."/>
            <person name="Copeland A."/>
            <person name="Barry K.W."/>
            <person name="Cichocki N."/>
            <person name="Veneault-Fourrey C."/>
            <person name="LaButti K."/>
            <person name="Lindquist E.A."/>
            <person name="Lipzen A."/>
            <person name="Lundell T."/>
            <person name="Morin E."/>
            <person name="Murat C."/>
            <person name="Riley R."/>
            <person name="Ohm R."/>
            <person name="Sun H."/>
            <person name="Tunlid A."/>
            <person name="Henrissat B."/>
            <person name="Grigoriev I.V."/>
            <person name="Hibbett D.S."/>
            <person name="Martin F."/>
        </authorList>
    </citation>
    <scope>NUCLEOTIDE SEQUENCE [LARGE SCALE GENOMIC DNA]</scope>
    <source>
        <strain evidence="3">Ve08.2h10</strain>
    </source>
</reference>
<feature type="region of interest" description="Disordered" evidence="1">
    <location>
        <begin position="125"/>
        <end position="172"/>
    </location>
</feature>
<feature type="compositionally biased region" description="Acidic residues" evidence="1">
    <location>
        <begin position="134"/>
        <end position="144"/>
    </location>
</feature>
<feature type="compositionally biased region" description="Acidic residues" evidence="1">
    <location>
        <begin position="157"/>
        <end position="172"/>
    </location>
</feature>
<dbReference type="HOGENOM" id="CLU_041175_2_1_1"/>